<dbReference type="InterPro" id="IPR020080">
    <property type="entry name" value="OM_adhesin/peptidase_omptin"/>
</dbReference>
<feature type="active site" evidence="1">
    <location>
        <position position="117"/>
    </location>
</feature>
<organism evidence="3 4">
    <name type="scientific">Devosia psychrophila</name>
    <dbReference type="NCBI Taxonomy" id="728005"/>
    <lineage>
        <taxon>Bacteria</taxon>
        <taxon>Pseudomonadati</taxon>
        <taxon>Pseudomonadota</taxon>
        <taxon>Alphaproteobacteria</taxon>
        <taxon>Hyphomicrobiales</taxon>
        <taxon>Devosiaceae</taxon>
        <taxon>Devosia</taxon>
    </lineage>
</organism>
<dbReference type="Pfam" id="PF01278">
    <property type="entry name" value="Omptin"/>
    <property type="match status" value="1"/>
</dbReference>
<dbReference type="RefSeq" id="WP_052952692.1">
    <property type="nucleotide sequence ID" value="NZ_FOMB01000001.1"/>
</dbReference>
<dbReference type="OrthoDB" id="5464981at2"/>
<dbReference type="GO" id="GO:0004190">
    <property type="term" value="F:aspartic-type endopeptidase activity"/>
    <property type="evidence" value="ECO:0007669"/>
    <property type="project" value="InterPro"/>
</dbReference>
<dbReference type="GO" id="GO:0006508">
    <property type="term" value="P:proteolysis"/>
    <property type="evidence" value="ECO:0007669"/>
    <property type="project" value="InterPro"/>
</dbReference>
<dbReference type="STRING" id="728005.SAMN04488059_10144"/>
<feature type="chain" id="PRO_5010172998" evidence="2">
    <location>
        <begin position="23"/>
        <end position="331"/>
    </location>
</feature>
<protein>
    <submittedName>
        <fullName evidence="3">Plasminogen activator</fullName>
    </submittedName>
</protein>
<reference evidence="3 4" key="1">
    <citation type="submission" date="2016-10" db="EMBL/GenBank/DDBJ databases">
        <authorList>
            <person name="de Groot N.N."/>
        </authorList>
    </citation>
    <scope>NUCLEOTIDE SEQUENCE [LARGE SCALE GENOMIC DNA]</scope>
    <source>
        <strain evidence="3 4">CGMCC 1.10210</strain>
    </source>
</reference>
<evidence type="ECO:0000313" key="3">
    <source>
        <dbReference type="EMBL" id="SFB91975.1"/>
    </source>
</evidence>
<dbReference type="AlphaFoldDB" id="A0A1I1EXU7"/>
<proteinExistence type="predicted"/>
<evidence type="ECO:0000313" key="4">
    <source>
        <dbReference type="Proteomes" id="UP000182258"/>
    </source>
</evidence>
<dbReference type="GO" id="GO:0009279">
    <property type="term" value="C:cell outer membrane"/>
    <property type="evidence" value="ECO:0007669"/>
    <property type="project" value="InterPro"/>
</dbReference>
<dbReference type="Gene3D" id="2.40.128.90">
    <property type="entry name" value="OMPT-like"/>
    <property type="match status" value="1"/>
</dbReference>
<accession>A0A1I1EXU7</accession>
<sequence length="331" mass="35375">MGQIVTARTLGLLALLAGPAAAADPSMGAWADQGFSKPGQSVQYATPDDTVRIDASIGAAYIEGSEKVWVGNYTLSHLIWQSTTPVLRGSIAVDVGSGFNIRAEGSVAAFGNSYMEDYDWLKGDDTFDNWSHRSQHQDTSLDHYYTGGASLGYEIVKDDQAVVRAHGGFKYTDVKWTARGGTYIYSSAGGFRDQSGSIPDGTAGITYRQQFPELFLGIDGEERYGNFRVGGLLRGGMTFLSVATDDHWLRNLRFVDTLRVAPTFTAGMDVGYALGANAELTASARYDHIYEARGDTQYYKIASGASTGNAPDAAGGGIRSAEITGGLKGSF</sequence>
<feature type="active site" evidence="1">
    <location>
        <position position="245"/>
    </location>
</feature>
<dbReference type="PIRSF" id="PIRSF001522">
    <property type="entry name" value="Peptidase_A26"/>
    <property type="match status" value="1"/>
</dbReference>
<dbReference type="InterPro" id="IPR053724">
    <property type="entry name" value="OMP_A26_sf"/>
</dbReference>
<keyword evidence="2" id="KW-0732">Signal</keyword>
<evidence type="ECO:0000256" key="2">
    <source>
        <dbReference type="SAM" id="SignalP"/>
    </source>
</evidence>
<feature type="active site" evidence="1">
    <location>
        <position position="247"/>
    </location>
</feature>
<dbReference type="Proteomes" id="UP000182258">
    <property type="component" value="Unassembled WGS sequence"/>
</dbReference>
<gene>
    <name evidence="3" type="ORF">SAMN04488059_10144</name>
</gene>
<feature type="signal peptide" evidence="2">
    <location>
        <begin position="1"/>
        <end position="22"/>
    </location>
</feature>
<dbReference type="InterPro" id="IPR000036">
    <property type="entry name" value="Peptidase_A26_omptin"/>
</dbReference>
<dbReference type="SUPFAM" id="SSF69917">
    <property type="entry name" value="OMPT-like"/>
    <property type="match status" value="1"/>
</dbReference>
<evidence type="ECO:0000256" key="1">
    <source>
        <dbReference type="PIRSR" id="PIRSR001522-1"/>
    </source>
</evidence>
<name>A0A1I1EXU7_9HYPH</name>
<dbReference type="EMBL" id="FOMB01000001">
    <property type="protein sequence ID" value="SFB91975.1"/>
    <property type="molecule type" value="Genomic_DNA"/>
</dbReference>
<feature type="active site" evidence="1">
    <location>
        <position position="119"/>
    </location>
</feature>
<dbReference type="PRINTS" id="PR00482">
    <property type="entry name" value="OMPTIN"/>
</dbReference>